<keyword evidence="6 12" id="KW-0067">ATP-binding</keyword>
<evidence type="ECO:0000259" key="11">
    <source>
        <dbReference type="PROSITE" id="PS50929"/>
    </source>
</evidence>
<evidence type="ECO:0000256" key="5">
    <source>
        <dbReference type="ARBA" id="ARBA00022741"/>
    </source>
</evidence>
<dbReference type="InterPro" id="IPR039421">
    <property type="entry name" value="Type_1_exporter"/>
</dbReference>
<sequence>MKQPSNLSRLMETAGRHRLLTYASWVLSAISALIALVPFWYIWRIIQEVLRVSPHLDQAQNLAWYGWMAVAFALLSILVYVGGLMCSHLSAFRIATNLRTKMMHHIAALPLGFVEEFGSGKLRKIVNESSSATETYLAHQLPDKAAAIATPCGLLVLLLVFDWRLGLLSLIPVVLGFLIMMAMTGKRMAEKMKQYQDALDSMSNQAVEYVRGIPVVKTFGQTVFSFQKFKDAIDNYQVWVIAYTKELRAPMMWYTAAVNSVFVFLIAAALFFTQDGVTSQFLLNLLFYIIITPVISLTLTKIMFMSENGMIVADAMERMDSVLNLKPLSEPALPKHPKDSSVELEHVTFSYDGVTPVIRDVSLTIQPGQTVAFVGPSGGGKSTLAGLLSRFFDPQQGQVKIGGINVKDVSKPELMNTVSFVFQNSRLMKASILDNVRLGKPDATREEVYEALRSAQCLDLLEKLPQGMDTVIGTKGVYLSGGEQQRIAIARAVLKNTPVLILDEATAFADPDNESRVQAAFANLAQGKTVIMIAHRLSTVANADCIYVVKDGRIVEQGTLPKLVAQQGLFASMWQDYQTSVQWKVSKEEQA</sequence>
<evidence type="ECO:0000256" key="3">
    <source>
        <dbReference type="ARBA" id="ARBA00022475"/>
    </source>
</evidence>
<dbReference type="SUPFAM" id="SSF52540">
    <property type="entry name" value="P-loop containing nucleoside triphosphate hydrolases"/>
    <property type="match status" value="1"/>
</dbReference>
<gene>
    <name evidence="12" type="ORF">IAB36_05455</name>
</gene>
<accession>A0A9D1AJQ7</accession>
<dbReference type="PROSITE" id="PS50893">
    <property type="entry name" value="ABC_TRANSPORTER_2"/>
    <property type="match status" value="1"/>
</dbReference>
<reference evidence="12" key="1">
    <citation type="submission" date="2020-10" db="EMBL/GenBank/DDBJ databases">
        <authorList>
            <person name="Gilroy R."/>
        </authorList>
    </citation>
    <scope>NUCLEOTIDE SEQUENCE</scope>
    <source>
        <strain evidence="12">CHK184-25365</strain>
    </source>
</reference>
<dbReference type="Gene3D" id="1.20.1560.10">
    <property type="entry name" value="ABC transporter type 1, transmembrane domain"/>
    <property type="match status" value="1"/>
</dbReference>
<dbReference type="SMART" id="SM00382">
    <property type="entry name" value="AAA"/>
    <property type="match status" value="1"/>
</dbReference>
<evidence type="ECO:0000256" key="2">
    <source>
        <dbReference type="ARBA" id="ARBA00022448"/>
    </source>
</evidence>
<dbReference type="GO" id="GO:0005524">
    <property type="term" value="F:ATP binding"/>
    <property type="evidence" value="ECO:0007669"/>
    <property type="project" value="UniProtKB-KW"/>
</dbReference>
<dbReference type="Gene3D" id="3.40.50.300">
    <property type="entry name" value="P-loop containing nucleotide triphosphate hydrolases"/>
    <property type="match status" value="1"/>
</dbReference>
<evidence type="ECO:0000256" key="1">
    <source>
        <dbReference type="ARBA" id="ARBA00004651"/>
    </source>
</evidence>
<organism evidence="12 13">
    <name type="scientific">Candidatus Egerieicola pullicola</name>
    <dbReference type="NCBI Taxonomy" id="2840775"/>
    <lineage>
        <taxon>Bacteria</taxon>
        <taxon>Bacillati</taxon>
        <taxon>Bacillota</taxon>
        <taxon>Clostridia</taxon>
        <taxon>Eubacteriales</taxon>
        <taxon>Oscillospiraceae</taxon>
        <taxon>Oscillospiraceae incertae sedis</taxon>
        <taxon>Candidatus Egerieicola</taxon>
    </lineage>
</organism>
<keyword evidence="8 9" id="KW-0472">Membrane</keyword>
<reference evidence="12" key="2">
    <citation type="journal article" date="2021" name="PeerJ">
        <title>Extensive microbial diversity within the chicken gut microbiome revealed by metagenomics and culture.</title>
        <authorList>
            <person name="Gilroy R."/>
            <person name="Ravi A."/>
            <person name="Getino M."/>
            <person name="Pursley I."/>
            <person name="Horton D.L."/>
            <person name="Alikhan N.F."/>
            <person name="Baker D."/>
            <person name="Gharbi K."/>
            <person name="Hall N."/>
            <person name="Watson M."/>
            <person name="Adriaenssens E.M."/>
            <person name="Foster-Nyarko E."/>
            <person name="Jarju S."/>
            <person name="Secka A."/>
            <person name="Antonio M."/>
            <person name="Oren A."/>
            <person name="Chaudhuri R.R."/>
            <person name="La Ragione R."/>
            <person name="Hildebrand F."/>
            <person name="Pallen M.J."/>
        </authorList>
    </citation>
    <scope>NUCLEOTIDE SEQUENCE</scope>
    <source>
        <strain evidence="12">CHK184-25365</strain>
    </source>
</reference>
<comment type="subcellular location">
    <subcellularLocation>
        <location evidence="1">Cell membrane</location>
        <topology evidence="1">Multi-pass membrane protein</topology>
    </subcellularLocation>
</comment>
<dbReference type="Pfam" id="PF00005">
    <property type="entry name" value="ABC_tran"/>
    <property type="match status" value="1"/>
</dbReference>
<feature type="transmembrane region" description="Helical" evidence="9">
    <location>
        <begin position="251"/>
        <end position="273"/>
    </location>
</feature>
<feature type="transmembrane region" description="Helical" evidence="9">
    <location>
        <begin position="20"/>
        <end position="43"/>
    </location>
</feature>
<evidence type="ECO:0000313" key="12">
    <source>
        <dbReference type="EMBL" id="HIR41254.1"/>
    </source>
</evidence>
<name>A0A9D1AJQ7_9FIRM</name>
<dbReference type="SUPFAM" id="SSF90123">
    <property type="entry name" value="ABC transporter transmembrane region"/>
    <property type="match status" value="1"/>
</dbReference>
<feature type="domain" description="ABC transmembrane type-1" evidence="11">
    <location>
        <begin position="26"/>
        <end position="279"/>
    </location>
</feature>
<dbReference type="FunFam" id="3.40.50.300:FF:000221">
    <property type="entry name" value="Multidrug ABC transporter ATP-binding protein"/>
    <property type="match status" value="1"/>
</dbReference>
<keyword evidence="5" id="KW-0547">Nucleotide-binding</keyword>
<dbReference type="InterPro" id="IPR036640">
    <property type="entry name" value="ABC1_TM_sf"/>
</dbReference>
<keyword evidence="4 9" id="KW-0812">Transmembrane</keyword>
<dbReference type="CDD" id="cd07346">
    <property type="entry name" value="ABC_6TM_exporters"/>
    <property type="match status" value="1"/>
</dbReference>
<evidence type="ECO:0000256" key="7">
    <source>
        <dbReference type="ARBA" id="ARBA00022989"/>
    </source>
</evidence>
<dbReference type="GO" id="GO:0005886">
    <property type="term" value="C:plasma membrane"/>
    <property type="evidence" value="ECO:0007669"/>
    <property type="project" value="UniProtKB-SubCell"/>
</dbReference>
<dbReference type="GO" id="GO:0034040">
    <property type="term" value="F:ATPase-coupled lipid transmembrane transporter activity"/>
    <property type="evidence" value="ECO:0007669"/>
    <property type="project" value="TreeGrafter"/>
</dbReference>
<dbReference type="GO" id="GO:0016887">
    <property type="term" value="F:ATP hydrolysis activity"/>
    <property type="evidence" value="ECO:0007669"/>
    <property type="project" value="InterPro"/>
</dbReference>
<dbReference type="Pfam" id="PF00664">
    <property type="entry name" value="ABC_membrane"/>
    <property type="match status" value="1"/>
</dbReference>
<evidence type="ECO:0000313" key="13">
    <source>
        <dbReference type="Proteomes" id="UP000886749"/>
    </source>
</evidence>
<proteinExistence type="predicted"/>
<evidence type="ECO:0000256" key="8">
    <source>
        <dbReference type="ARBA" id="ARBA00023136"/>
    </source>
</evidence>
<feature type="transmembrane region" description="Helical" evidence="9">
    <location>
        <begin position="285"/>
        <end position="304"/>
    </location>
</feature>
<dbReference type="Proteomes" id="UP000886749">
    <property type="component" value="Unassembled WGS sequence"/>
</dbReference>
<dbReference type="PROSITE" id="PS00211">
    <property type="entry name" value="ABC_TRANSPORTER_1"/>
    <property type="match status" value="1"/>
</dbReference>
<dbReference type="InterPro" id="IPR011527">
    <property type="entry name" value="ABC1_TM_dom"/>
</dbReference>
<comment type="caution">
    <text evidence="12">The sequence shown here is derived from an EMBL/GenBank/DDBJ whole genome shotgun (WGS) entry which is preliminary data.</text>
</comment>
<dbReference type="InterPro" id="IPR027417">
    <property type="entry name" value="P-loop_NTPase"/>
</dbReference>
<dbReference type="InterPro" id="IPR003593">
    <property type="entry name" value="AAA+_ATPase"/>
</dbReference>
<feature type="transmembrane region" description="Helical" evidence="9">
    <location>
        <begin position="167"/>
        <end position="185"/>
    </location>
</feature>
<keyword evidence="2" id="KW-0813">Transport</keyword>
<keyword evidence="3" id="KW-1003">Cell membrane</keyword>
<dbReference type="GO" id="GO:0140359">
    <property type="term" value="F:ABC-type transporter activity"/>
    <property type="evidence" value="ECO:0007669"/>
    <property type="project" value="InterPro"/>
</dbReference>
<protein>
    <submittedName>
        <fullName evidence="12">ABC transporter ATP-binding protein</fullName>
    </submittedName>
</protein>
<dbReference type="PROSITE" id="PS50929">
    <property type="entry name" value="ABC_TM1F"/>
    <property type="match status" value="1"/>
</dbReference>
<dbReference type="PANTHER" id="PTHR24221">
    <property type="entry name" value="ATP-BINDING CASSETTE SUB-FAMILY B"/>
    <property type="match status" value="1"/>
</dbReference>
<evidence type="ECO:0000256" key="6">
    <source>
        <dbReference type="ARBA" id="ARBA00022840"/>
    </source>
</evidence>
<evidence type="ECO:0000259" key="10">
    <source>
        <dbReference type="PROSITE" id="PS50893"/>
    </source>
</evidence>
<keyword evidence="7 9" id="KW-1133">Transmembrane helix</keyword>
<dbReference type="InterPro" id="IPR003439">
    <property type="entry name" value="ABC_transporter-like_ATP-bd"/>
</dbReference>
<dbReference type="PANTHER" id="PTHR24221:SF397">
    <property type="entry name" value="ABC TRANSPORTER, ATP-BINDING TRANSMEMBRANE PROTEIN"/>
    <property type="match status" value="1"/>
</dbReference>
<feature type="domain" description="ABC transporter" evidence="10">
    <location>
        <begin position="342"/>
        <end position="576"/>
    </location>
</feature>
<evidence type="ECO:0000256" key="4">
    <source>
        <dbReference type="ARBA" id="ARBA00022692"/>
    </source>
</evidence>
<dbReference type="AlphaFoldDB" id="A0A9D1AJQ7"/>
<feature type="transmembrane region" description="Helical" evidence="9">
    <location>
        <begin position="63"/>
        <end position="92"/>
    </location>
</feature>
<dbReference type="EMBL" id="DVGY01000120">
    <property type="protein sequence ID" value="HIR41254.1"/>
    <property type="molecule type" value="Genomic_DNA"/>
</dbReference>
<dbReference type="InterPro" id="IPR017871">
    <property type="entry name" value="ABC_transporter-like_CS"/>
</dbReference>
<evidence type="ECO:0000256" key="9">
    <source>
        <dbReference type="SAM" id="Phobius"/>
    </source>
</evidence>